<dbReference type="AlphaFoldDB" id="A0A2N9IS77"/>
<proteinExistence type="predicted"/>
<name>A0A2N9IS77_FAGSY</name>
<evidence type="ECO:0000313" key="1">
    <source>
        <dbReference type="EMBL" id="SPD27040.1"/>
    </source>
</evidence>
<protein>
    <submittedName>
        <fullName evidence="1">Uncharacterized protein</fullName>
    </submittedName>
</protein>
<accession>A0A2N9IS77</accession>
<dbReference type="EMBL" id="OIVN01006176">
    <property type="protein sequence ID" value="SPD27040.1"/>
    <property type="molecule type" value="Genomic_DNA"/>
</dbReference>
<organism evidence="1">
    <name type="scientific">Fagus sylvatica</name>
    <name type="common">Beechnut</name>
    <dbReference type="NCBI Taxonomy" id="28930"/>
    <lineage>
        <taxon>Eukaryota</taxon>
        <taxon>Viridiplantae</taxon>
        <taxon>Streptophyta</taxon>
        <taxon>Embryophyta</taxon>
        <taxon>Tracheophyta</taxon>
        <taxon>Spermatophyta</taxon>
        <taxon>Magnoliopsida</taxon>
        <taxon>eudicotyledons</taxon>
        <taxon>Gunneridae</taxon>
        <taxon>Pentapetalae</taxon>
        <taxon>rosids</taxon>
        <taxon>fabids</taxon>
        <taxon>Fagales</taxon>
        <taxon>Fagaceae</taxon>
        <taxon>Fagus</taxon>
    </lineage>
</organism>
<sequence length="136" mass="14911">MDGYDPNRYEEHVPSIVIPMNGEGIQDEGVQDDHLDDVFIASQTLHDIDDVRDDYEDFDCELIVNGCDNVDDDIQAQDSTHHIPTMEAPSPSKVNETFLLLPSSRAKGTGAGGTVVGMSEGRGEYVWVEPVGVFSI</sequence>
<reference evidence="1" key="1">
    <citation type="submission" date="2018-02" db="EMBL/GenBank/DDBJ databases">
        <authorList>
            <person name="Cohen D.B."/>
            <person name="Kent A.D."/>
        </authorList>
    </citation>
    <scope>NUCLEOTIDE SEQUENCE</scope>
</reference>
<gene>
    <name evidence="1" type="ORF">FSB_LOCUS54922</name>
</gene>